<proteinExistence type="predicted"/>
<dbReference type="InterPro" id="IPR001279">
    <property type="entry name" value="Metallo-B-lactamas"/>
</dbReference>
<dbReference type="InterPro" id="IPR025405">
    <property type="entry name" value="DUF4131"/>
</dbReference>
<evidence type="ECO:0000313" key="11">
    <source>
        <dbReference type="EMBL" id="MCE5167733.1"/>
    </source>
</evidence>
<accession>A0ABS8Y7W0</accession>
<evidence type="ECO:0000256" key="7">
    <source>
        <dbReference type="ARBA" id="ARBA00034301"/>
    </source>
</evidence>
<reference evidence="11 12" key="1">
    <citation type="submission" date="2021-11" db="EMBL/GenBank/DDBJ databases">
        <title>Draft genome sequence of Paenibacillus profundus YoMME, a new Gram-positive bacteria with exoelectrogenic properties.</title>
        <authorList>
            <person name="Hubenova Y."/>
            <person name="Hubenova E."/>
            <person name="Manasiev Y."/>
            <person name="Peykov S."/>
            <person name="Mitov M."/>
        </authorList>
    </citation>
    <scope>NUCLEOTIDE SEQUENCE [LARGE SCALE GENOMIC DNA]</scope>
    <source>
        <strain evidence="11 12">YoMME</strain>
    </source>
</reference>
<sequence>MLQRRPIVVIACCFVIGVHFGAALSAGAALIAALGLVLILPLCCRLKWCSWRLAVLYALTLLLAVTYFIWSVQLDRSYWPESHGEGASNEEQAAIWNGFISSPVERDGDRVQFHFMSTDWKSTEMNEPAPAREKLLVQVRLHMKQEIEAAAQWKRGQQVQIAGTLSLPGEATNFGAFSYRDYLRTARIHWIVKVSGAEQVTDTASEAAISLMDIQWTVQKMLAYIDGLREHLSGLLQRLYEQPHSGYVQGLILGSRLELDPNTYQQFSELGLTHVLAISGLHVGVFVGALLGMFRLLRMTKETSIAAVLWLIPFYVLLTGAAASVVRAGMMSMAALYGLRRGWLKDGLHILSAALLLMLLWQPRYALQVGFQLSFIVTAGLIVFVPHVVRLLPAWPSWLTSSIAVTLVAQAVSFPVTVYYFNQFSLLSFGANFLLVPFISMGVLPLGTISLLAAAIYEPLARPVAWIVVRMNDLTFTIVQRLSLIEGTTVIWPTPHIWWIIIYYVSLSLLIVSMVRWMNTYRLQRRFRRQTGSASEDTQPLDTFITLRSVTPRFVLSGLLGASLLFGTIIYTGYHRERSLDATISIIDVGQGDSILIRTATGRHILIDGGGTVNFRKPADRWRDRRVPFEVGEKVVVPLLKQRGVRSLAAVVLTHADQDHAGGLQAVLEQIPTKRFVMNGTWKSSASMHSLYRTALQKQIPIIKWELGDTWSLDAWTQIKVLYPEASSAGNHISTSDQQNDSSIVLHVTLTHPRSKVQSSILLTGDLEADGEQMMLTNSDMYESLSIDVLKVAHHGSKTSTTPEWLQAWQPRLAVISAGRNNRYGHPHPLVLGALSQANVPVLRTDLNGEVQFKLTGSGLKVRKKHDRIFP</sequence>
<dbReference type="RefSeq" id="WP_233695281.1">
    <property type="nucleotide sequence ID" value="NZ_JAJNBZ010000001.1"/>
</dbReference>
<feature type="transmembrane region" description="Helical" evidence="9">
    <location>
        <begin position="497"/>
        <end position="519"/>
    </location>
</feature>
<evidence type="ECO:0000256" key="2">
    <source>
        <dbReference type="ARBA" id="ARBA00022475"/>
    </source>
</evidence>
<comment type="catalytic activity">
    <reaction evidence="6">
        <text>3',5'-cyclic CMP + H2O = CMP + H(+)</text>
        <dbReference type="Rhea" id="RHEA:72675"/>
        <dbReference type="ChEBI" id="CHEBI:15377"/>
        <dbReference type="ChEBI" id="CHEBI:15378"/>
        <dbReference type="ChEBI" id="CHEBI:58003"/>
        <dbReference type="ChEBI" id="CHEBI:60377"/>
    </reaction>
    <physiologicalReaction direction="left-to-right" evidence="6">
        <dbReference type="Rhea" id="RHEA:72676"/>
    </physiologicalReaction>
</comment>
<evidence type="ECO:0000256" key="1">
    <source>
        <dbReference type="ARBA" id="ARBA00004651"/>
    </source>
</evidence>
<comment type="function">
    <text evidence="7">Counteracts the endogenous Pycsar antiviral defense system. Phosphodiesterase that enables metal-dependent hydrolysis of host cyclic nucleotide Pycsar defense signals such as cCMP and cUMP.</text>
</comment>
<feature type="transmembrane region" description="Helical" evidence="9">
    <location>
        <begin position="271"/>
        <end position="294"/>
    </location>
</feature>
<dbReference type="Pfam" id="PF13567">
    <property type="entry name" value="DUF4131"/>
    <property type="match status" value="1"/>
</dbReference>
<dbReference type="InterPro" id="IPR004477">
    <property type="entry name" value="ComEC_N"/>
</dbReference>
<feature type="transmembrane region" description="Helical" evidence="9">
    <location>
        <begin position="6"/>
        <end position="39"/>
    </location>
</feature>
<comment type="catalytic activity">
    <reaction evidence="8">
        <text>3',5'-cyclic UMP + H2O = UMP + H(+)</text>
        <dbReference type="Rhea" id="RHEA:70575"/>
        <dbReference type="ChEBI" id="CHEBI:15377"/>
        <dbReference type="ChEBI" id="CHEBI:15378"/>
        <dbReference type="ChEBI" id="CHEBI:57865"/>
        <dbReference type="ChEBI" id="CHEBI:184387"/>
    </reaction>
    <physiologicalReaction direction="left-to-right" evidence="8">
        <dbReference type="Rhea" id="RHEA:70576"/>
    </physiologicalReaction>
</comment>
<protein>
    <submittedName>
        <fullName evidence="11">ComEC/Rec2 family competence protein</fullName>
    </submittedName>
</protein>
<feature type="transmembrane region" description="Helical" evidence="9">
    <location>
        <begin position="373"/>
        <end position="392"/>
    </location>
</feature>
<dbReference type="PANTHER" id="PTHR30619">
    <property type="entry name" value="DNA INTERNALIZATION/COMPETENCE PROTEIN COMEC/REC2"/>
    <property type="match status" value="1"/>
</dbReference>
<evidence type="ECO:0000256" key="3">
    <source>
        <dbReference type="ARBA" id="ARBA00022692"/>
    </source>
</evidence>
<organism evidence="11 12">
    <name type="scientific">Paenibacillus profundus</name>
    <dbReference type="NCBI Taxonomy" id="1173085"/>
    <lineage>
        <taxon>Bacteria</taxon>
        <taxon>Bacillati</taxon>
        <taxon>Bacillota</taxon>
        <taxon>Bacilli</taxon>
        <taxon>Bacillales</taxon>
        <taxon>Paenibacillaceae</taxon>
        <taxon>Paenibacillus</taxon>
    </lineage>
</organism>
<evidence type="ECO:0000256" key="5">
    <source>
        <dbReference type="ARBA" id="ARBA00023136"/>
    </source>
</evidence>
<dbReference type="EMBL" id="JAJNBZ010000001">
    <property type="protein sequence ID" value="MCE5167733.1"/>
    <property type="molecule type" value="Genomic_DNA"/>
</dbReference>
<gene>
    <name evidence="11" type="ORF">LQV63_00170</name>
</gene>
<evidence type="ECO:0000259" key="10">
    <source>
        <dbReference type="SMART" id="SM00849"/>
    </source>
</evidence>
<feature type="transmembrane region" description="Helical" evidence="9">
    <location>
        <begin position="51"/>
        <end position="70"/>
    </location>
</feature>
<comment type="caution">
    <text evidence="11">The sequence shown here is derived from an EMBL/GenBank/DDBJ whole genome shotgun (WGS) entry which is preliminary data.</text>
</comment>
<dbReference type="Pfam" id="PF03772">
    <property type="entry name" value="Competence"/>
    <property type="match status" value="1"/>
</dbReference>
<dbReference type="NCBIfam" id="TIGR00360">
    <property type="entry name" value="ComEC_N-term"/>
    <property type="match status" value="1"/>
</dbReference>
<keyword evidence="3 9" id="KW-0812">Transmembrane</keyword>
<dbReference type="Proteomes" id="UP001199916">
    <property type="component" value="Unassembled WGS sequence"/>
</dbReference>
<dbReference type="InterPro" id="IPR035681">
    <property type="entry name" value="ComA-like_MBL"/>
</dbReference>
<evidence type="ECO:0000256" key="4">
    <source>
        <dbReference type="ARBA" id="ARBA00022989"/>
    </source>
</evidence>
<evidence type="ECO:0000256" key="8">
    <source>
        <dbReference type="ARBA" id="ARBA00048505"/>
    </source>
</evidence>
<keyword evidence="5 9" id="KW-0472">Membrane</keyword>
<feature type="transmembrane region" description="Helical" evidence="9">
    <location>
        <begin position="306"/>
        <end position="330"/>
    </location>
</feature>
<keyword evidence="2" id="KW-1003">Cell membrane</keyword>
<feature type="transmembrane region" description="Helical" evidence="9">
    <location>
        <begin position="398"/>
        <end position="421"/>
    </location>
</feature>
<dbReference type="Pfam" id="PF00753">
    <property type="entry name" value="Lactamase_B"/>
    <property type="match status" value="1"/>
</dbReference>
<dbReference type="SMART" id="SM00849">
    <property type="entry name" value="Lactamase_B"/>
    <property type="match status" value="1"/>
</dbReference>
<dbReference type="PANTHER" id="PTHR30619:SF1">
    <property type="entry name" value="RECOMBINATION PROTEIN 2"/>
    <property type="match status" value="1"/>
</dbReference>
<keyword evidence="4 9" id="KW-1133">Transmembrane helix</keyword>
<keyword evidence="12" id="KW-1185">Reference proteome</keyword>
<dbReference type="Gene3D" id="3.60.15.10">
    <property type="entry name" value="Ribonuclease Z/Hydroxyacylglutathione hydrolase-like"/>
    <property type="match status" value="1"/>
</dbReference>
<dbReference type="InterPro" id="IPR036866">
    <property type="entry name" value="RibonucZ/Hydroxyglut_hydro"/>
</dbReference>
<feature type="transmembrane region" description="Helical" evidence="9">
    <location>
        <begin position="554"/>
        <end position="574"/>
    </location>
</feature>
<comment type="subcellular location">
    <subcellularLocation>
        <location evidence="1">Cell membrane</location>
        <topology evidence="1">Multi-pass membrane protein</topology>
    </subcellularLocation>
</comment>
<dbReference type="InterPro" id="IPR052159">
    <property type="entry name" value="Competence_DNA_uptake"/>
</dbReference>
<evidence type="ECO:0000313" key="12">
    <source>
        <dbReference type="Proteomes" id="UP001199916"/>
    </source>
</evidence>
<feature type="domain" description="Metallo-beta-lactamase" evidence="10">
    <location>
        <begin position="591"/>
        <end position="794"/>
    </location>
</feature>
<evidence type="ECO:0000256" key="6">
    <source>
        <dbReference type="ARBA" id="ARBA00034221"/>
    </source>
</evidence>
<name>A0ABS8Y7W0_9BACL</name>
<evidence type="ECO:0000256" key="9">
    <source>
        <dbReference type="SAM" id="Phobius"/>
    </source>
</evidence>
<dbReference type="SUPFAM" id="SSF56281">
    <property type="entry name" value="Metallo-hydrolase/oxidoreductase"/>
    <property type="match status" value="1"/>
</dbReference>
<feature type="transmembrane region" description="Helical" evidence="9">
    <location>
        <begin position="433"/>
        <end position="457"/>
    </location>
</feature>
<dbReference type="CDD" id="cd07731">
    <property type="entry name" value="ComA-like_MBL-fold"/>
    <property type="match status" value="1"/>
</dbReference>